<gene>
    <name evidence="1" type="ORF">PFISCL1PPCAC_28054</name>
</gene>
<organism evidence="1 2">
    <name type="scientific">Pristionchus fissidentatus</name>
    <dbReference type="NCBI Taxonomy" id="1538716"/>
    <lineage>
        <taxon>Eukaryota</taxon>
        <taxon>Metazoa</taxon>
        <taxon>Ecdysozoa</taxon>
        <taxon>Nematoda</taxon>
        <taxon>Chromadorea</taxon>
        <taxon>Rhabditida</taxon>
        <taxon>Rhabditina</taxon>
        <taxon>Diplogasteromorpha</taxon>
        <taxon>Diplogasteroidea</taxon>
        <taxon>Neodiplogasteridae</taxon>
        <taxon>Pristionchus</taxon>
    </lineage>
</organism>
<comment type="caution">
    <text evidence="1">The sequence shown here is derived from an EMBL/GenBank/DDBJ whole genome shotgun (WGS) entry which is preliminary data.</text>
</comment>
<evidence type="ECO:0000313" key="1">
    <source>
        <dbReference type="EMBL" id="GMT36757.1"/>
    </source>
</evidence>
<dbReference type="Proteomes" id="UP001432322">
    <property type="component" value="Unassembled WGS sequence"/>
</dbReference>
<feature type="non-terminal residue" evidence="1">
    <location>
        <position position="1"/>
    </location>
</feature>
<accession>A0AAV5WX59</accession>
<evidence type="ECO:0000313" key="2">
    <source>
        <dbReference type="Proteomes" id="UP001432322"/>
    </source>
</evidence>
<name>A0AAV5WX59_9BILA</name>
<reference evidence="1" key="1">
    <citation type="submission" date="2023-10" db="EMBL/GenBank/DDBJ databases">
        <title>Genome assembly of Pristionchus species.</title>
        <authorList>
            <person name="Yoshida K."/>
            <person name="Sommer R.J."/>
        </authorList>
    </citation>
    <scope>NUCLEOTIDE SEQUENCE</scope>
    <source>
        <strain evidence="1">RS5133</strain>
    </source>
</reference>
<sequence>RLLLSSLLFSSTTATMDLRSITSLYTVPTCAFRQSCLFTMDDFRFEMCSCPNGTECSSSFTAIHQGTRYNFCSDPRLGRCSSGDLSVTIDGLQTTLHCTCTRPMVERKIVEAKSSATKFVCEMPVSERPISPKMVKLMNFWKYRSAKYQEKGAMDRRRRKQSLRCQSKTGKNLC</sequence>
<dbReference type="AlphaFoldDB" id="A0AAV5WX59"/>
<proteinExistence type="predicted"/>
<dbReference type="EMBL" id="BTSY01000007">
    <property type="protein sequence ID" value="GMT36757.1"/>
    <property type="molecule type" value="Genomic_DNA"/>
</dbReference>
<keyword evidence="2" id="KW-1185">Reference proteome</keyword>
<protein>
    <submittedName>
        <fullName evidence="1">Uncharacterized protein</fullName>
    </submittedName>
</protein>